<comment type="function">
    <text evidence="3">Participates actively in the response to hyperosmotic and heat shock by preventing the aggregation of stress-denatured proteins, in association with DnaK and GrpE. It is the nucleotide exchange factor for DnaK and may function as a thermosensor. Unfolded proteins bind initially to DnaJ; upon interaction with the DnaJ-bound protein, DnaK hydrolyzes its bound ATP, resulting in the formation of a stable complex. GrpE releases ADP from DnaK; ATP binding to DnaK triggers the release of the substrate protein, thus completing the reaction cycle. Several rounds of ATP-dependent interactions between DnaJ, DnaK and GrpE are required for fully efficient folding.</text>
</comment>
<dbReference type="PRINTS" id="PR00773">
    <property type="entry name" value="GRPEPROTEIN"/>
</dbReference>
<evidence type="ECO:0000256" key="4">
    <source>
        <dbReference type="RuleBase" id="RU004478"/>
    </source>
</evidence>
<dbReference type="Proteomes" id="UP001631949">
    <property type="component" value="Unassembled WGS sequence"/>
</dbReference>
<evidence type="ECO:0000256" key="1">
    <source>
        <dbReference type="ARBA" id="ARBA00009054"/>
    </source>
</evidence>
<comment type="similarity">
    <text evidence="1 3 4">Belongs to the GrpE family.</text>
</comment>
<gene>
    <name evidence="3 6" type="primary">grpE</name>
    <name evidence="6" type="ORF">ACKQTC_04485</name>
</gene>
<dbReference type="SUPFAM" id="SSF58014">
    <property type="entry name" value="Coiled-coil domain of nucleotide exchange factor GrpE"/>
    <property type="match status" value="1"/>
</dbReference>
<comment type="subcellular location">
    <subcellularLocation>
        <location evidence="3">Cytoplasm</location>
    </subcellularLocation>
</comment>
<accession>A0ABW9GYD6</accession>
<dbReference type="Pfam" id="PF01025">
    <property type="entry name" value="GrpE"/>
    <property type="match status" value="1"/>
</dbReference>
<dbReference type="HAMAP" id="MF_01151">
    <property type="entry name" value="GrpE"/>
    <property type="match status" value="1"/>
</dbReference>
<name>A0ABW9GYD6_9FIRM</name>
<dbReference type="InterPro" id="IPR013805">
    <property type="entry name" value="GrpE_CC"/>
</dbReference>
<keyword evidence="3" id="KW-0963">Cytoplasm</keyword>
<feature type="compositionally biased region" description="Basic and acidic residues" evidence="5">
    <location>
        <begin position="1"/>
        <end position="11"/>
    </location>
</feature>
<dbReference type="InterPro" id="IPR000740">
    <property type="entry name" value="GrpE"/>
</dbReference>
<comment type="subunit">
    <text evidence="3">Homodimer.</text>
</comment>
<dbReference type="Gene3D" id="2.30.22.10">
    <property type="entry name" value="Head domain of nucleotide exchange factor GrpE"/>
    <property type="match status" value="1"/>
</dbReference>
<reference evidence="6 7" key="1">
    <citation type="journal article" date="2016" name="Int. J. Syst. Evol. Microbiol.">
        <title>Peptococcus simiae sp. nov., isolated from rhesus macaque faeces and emended description of the genus Peptococcus.</title>
        <authorList>
            <person name="Shkoporov A.N."/>
            <person name="Efimov B.A."/>
            <person name="Kondova I."/>
            <person name="Ouwerling B."/>
            <person name="Chaplin A.V."/>
            <person name="Shcherbakova V.A."/>
            <person name="Langermans J.A.M."/>
        </authorList>
    </citation>
    <scope>NUCLEOTIDE SEQUENCE [LARGE SCALE GENOMIC DNA]</scope>
    <source>
        <strain evidence="6 7">M108</strain>
    </source>
</reference>
<dbReference type="SUPFAM" id="SSF51064">
    <property type="entry name" value="Head domain of nucleotide exchange factor GrpE"/>
    <property type="match status" value="1"/>
</dbReference>
<dbReference type="Gene3D" id="3.90.20.20">
    <property type="match status" value="1"/>
</dbReference>
<keyword evidence="2 3" id="KW-0143">Chaperone</keyword>
<dbReference type="InterPro" id="IPR009012">
    <property type="entry name" value="GrpE_head"/>
</dbReference>
<feature type="region of interest" description="Disordered" evidence="5">
    <location>
        <begin position="1"/>
        <end position="52"/>
    </location>
</feature>
<comment type="caution">
    <text evidence="6">The sequence shown here is derived from an EMBL/GenBank/DDBJ whole genome shotgun (WGS) entry which is preliminary data.</text>
</comment>
<evidence type="ECO:0000313" key="6">
    <source>
        <dbReference type="EMBL" id="MFM9413619.1"/>
    </source>
</evidence>
<evidence type="ECO:0000313" key="7">
    <source>
        <dbReference type="Proteomes" id="UP001631949"/>
    </source>
</evidence>
<dbReference type="EMBL" id="JBJUVG010000004">
    <property type="protein sequence ID" value="MFM9413619.1"/>
    <property type="molecule type" value="Genomic_DNA"/>
</dbReference>
<keyword evidence="7" id="KW-1185">Reference proteome</keyword>
<dbReference type="PANTHER" id="PTHR21237">
    <property type="entry name" value="GRPE PROTEIN"/>
    <property type="match status" value="1"/>
</dbReference>
<evidence type="ECO:0000256" key="3">
    <source>
        <dbReference type="HAMAP-Rule" id="MF_01151"/>
    </source>
</evidence>
<evidence type="ECO:0000256" key="2">
    <source>
        <dbReference type="ARBA" id="ARBA00023186"/>
    </source>
</evidence>
<keyword evidence="3" id="KW-0346">Stress response</keyword>
<dbReference type="RefSeq" id="WP_408977235.1">
    <property type="nucleotide sequence ID" value="NZ_JBJUVG010000004.1"/>
</dbReference>
<evidence type="ECO:0000256" key="5">
    <source>
        <dbReference type="SAM" id="MobiDB-lite"/>
    </source>
</evidence>
<dbReference type="PANTHER" id="PTHR21237:SF23">
    <property type="entry name" value="GRPE PROTEIN HOMOLOG, MITOCHONDRIAL"/>
    <property type="match status" value="1"/>
</dbReference>
<protein>
    <recommendedName>
        <fullName evidence="3">Protein GrpE</fullName>
    </recommendedName>
    <alternativeName>
        <fullName evidence="3">HSP-70 cofactor</fullName>
    </alternativeName>
</protein>
<proteinExistence type="inferred from homology"/>
<organism evidence="6 7">
    <name type="scientific">Peptococcus simiae</name>
    <dbReference type="NCBI Taxonomy" id="1643805"/>
    <lineage>
        <taxon>Bacteria</taxon>
        <taxon>Bacillati</taxon>
        <taxon>Bacillota</taxon>
        <taxon>Clostridia</taxon>
        <taxon>Eubacteriales</taxon>
        <taxon>Peptococcaceae</taxon>
        <taxon>Peptococcus</taxon>
    </lineage>
</organism>
<sequence>MRDHASEKETISPETEAPAEATAEKAEDVAEATAESSQGEEENPGGTGNPELENRYIRLLADFDNYKRRTQREKADIYQYANESLIKEILPVLDAFDMALQTAPSSDDDSHKNLMTGLEQIQRQLMAVLEGAGLSRIAGLGESYDPVYHEAIMVDENADAPANTIIDELRAGYQFKDKVLRPTVCRVSGNS</sequence>
<dbReference type="CDD" id="cd00446">
    <property type="entry name" value="GrpE"/>
    <property type="match status" value="1"/>
</dbReference>
<dbReference type="NCBIfam" id="NF010738">
    <property type="entry name" value="PRK14140.1"/>
    <property type="match status" value="1"/>
</dbReference>